<organism evidence="2">
    <name type="scientific">Schizaphis graminum</name>
    <name type="common">Green bug aphid</name>
    <dbReference type="NCBI Taxonomy" id="13262"/>
    <lineage>
        <taxon>Eukaryota</taxon>
        <taxon>Metazoa</taxon>
        <taxon>Ecdysozoa</taxon>
        <taxon>Arthropoda</taxon>
        <taxon>Hexapoda</taxon>
        <taxon>Insecta</taxon>
        <taxon>Pterygota</taxon>
        <taxon>Neoptera</taxon>
        <taxon>Paraneoptera</taxon>
        <taxon>Hemiptera</taxon>
        <taxon>Sternorrhyncha</taxon>
        <taxon>Aphidomorpha</taxon>
        <taxon>Aphidoidea</taxon>
        <taxon>Aphididae</taxon>
        <taxon>Aphidini</taxon>
        <taxon>Schizaphis</taxon>
    </lineage>
</organism>
<name>A0A2S2PRK3_SCHGA</name>
<dbReference type="PANTHER" id="PTHR45913">
    <property type="entry name" value="EPM2A-INTERACTING PROTEIN 1"/>
    <property type="match status" value="1"/>
</dbReference>
<evidence type="ECO:0000259" key="1">
    <source>
        <dbReference type="Pfam" id="PF05699"/>
    </source>
</evidence>
<protein>
    <submittedName>
        <fullName evidence="2">General transcription factor II-I repeat domain-containing protein 2</fullName>
    </submittedName>
</protein>
<accession>A0A2S2PRK3</accession>
<dbReference type="SUPFAM" id="SSF53098">
    <property type="entry name" value="Ribonuclease H-like"/>
    <property type="match status" value="1"/>
</dbReference>
<dbReference type="InterPro" id="IPR012337">
    <property type="entry name" value="RNaseH-like_sf"/>
</dbReference>
<gene>
    <name evidence="2" type="primary">GTF2IRD2_0</name>
    <name evidence="2" type="ORF">g.85434</name>
</gene>
<proteinExistence type="predicted"/>
<sequence>MSHAKKQKLQDVRNFLPSWTIEYGFIKYGDKSRCGLCSEVIVSRTSSIKRHFETNHKEISELNITERKEVISQRLKVIENQSNLLCKFVKTSNNVTEASFEISHLIAKHSKPFCEGEFLKTVMLKAAPSLFQDFNNKDKILQRIQELQLSRNTVKERILKMTVNISDQLQSDINSCDFFSICLDETTDIKSSARLAIFVRFSNGNEMREELLKLANIPERTRGTDVCDIVVNELKKLNINLKKIISVTTDGAPNMTGASIGFVKLFEKHVGHPIIGFHCIIHQQMLCSKVGTSDLKELSEQVNKIINFIVARDMHKRQFKKILNDVNCEYDTLLLCNNVRWLSRAISLERFVNCLDEIRLFLHDNKTEFKELYNTEWLAKLMFFTDLTLHLNTLNKKLQGRGKTIEVMFGLIKGFEIKIDMFINDVKSGKFLYFPKVKKMLGEVDIFEQTNWDFTNEFSNIVGLIKIQFSQRFHDFKKIEKLIKIINYPDLFDVQDFNDYYLNWMGLENLEMQLIDLQTNPIWTNKFVHMRQRIEELERHRIHNEETDCGVDNIILEVWNNIPENFSSVKKLAISLLTIFSSTYACESLFSVLNHTHSKARNRLTEEDSAACIALQSTSYQPDIKNLSTKMKQKISNKQ</sequence>
<dbReference type="GO" id="GO:0046983">
    <property type="term" value="F:protein dimerization activity"/>
    <property type="evidence" value="ECO:0007669"/>
    <property type="project" value="InterPro"/>
</dbReference>
<dbReference type="PANTHER" id="PTHR45913:SF10">
    <property type="entry name" value="DUF4371 DOMAIN-CONTAINING PROTEIN"/>
    <property type="match status" value="1"/>
</dbReference>
<evidence type="ECO:0000313" key="2">
    <source>
        <dbReference type="EMBL" id="MBY32100.1"/>
    </source>
</evidence>
<dbReference type="AlphaFoldDB" id="A0A2S2PRK3"/>
<dbReference type="Pfam" id="PF05699">
    <property type="entry name" value="Dimer_Tnp_hAT"/>
    <property type="match status" value="1"/>
</dbReference>
<feature type="domain" description="HAT C-terminal dimerisation" evidence="1">
    <location>
        <begin position="555"/>
        <end position="617"/>
    </location>
</feature>
<dbReference type="EMBL" id="GGMR01019481">
    <property type="protein sequence ID" value="MBY32100.1"/>
    <property type="molecule type" value="Transcribed_RNA"/>
</dbReference>
<dbReference type="InterPro" id="IPR008906">
    <property type="entry name" value="HATC_C_dom"/>
</dbReference>
<reference evidence="2" key="1">
    <citation type="submission" date="2018-04" db="EMBL/GenBank/DDBJ databases">
        <title>Transcriptome of Schizaphis graminum biotype I.</title>
        <authorList>
            <person name="Scully E.D."/>
            <person name="Geib S.M."/>
            <person name="Palmer N.A."/>
            <person name="Koch K."/>
            <person name="Bradshaw J."/>
            <person name="Heng-Moss T."/>
            <person name="Sarath G."/>
        </authorList>
    </citation>
    <scope>NUCLEOTIDE SEQUENCE</scope>
</reference>